<evidence type="ECO:0000256" key="5">
    <source>
        <dbReference type="ARBA" id="ARBA00023004"/>
    </source>
</evidence>
<dbReference type="EMBL" id="PEYM01000031">
    <property type="protein sequence ID" value="PIS31246.1"/>
    <property type="molecule type" value="Genomic_DNA"/>
</dbReference>
<dbReference type="InterPro" id="IPR006674">
    <property type="entry name" value="HD_domain"/>
</dbReference>
<name>A0A2H0Y3A8_UNCSA</name>
<evidence type="ECO:0000256" key="6">
    <source>
        <dbReference type="ARBA" id="ARBA00049417"/>
    </source>
</evidence>
<dbReference type="NCBIfam" id="TIGR00488">
    <property type="entry name" value="bis(5'-nucleosyl)-tetraphosphatase (symmetrical) YqeK"/>
    <property type="match status" value="1"/>
</dbReference>
<dbReference type="SUPFAM" id="SSF109604">
    <property type="entry name" value="HD-domain/PDEase-like"/>
    <property type="match status" value="1"/>
</dbReference>
<evidence type="ECO:0000256" key="1">
    <source>
        <dbReference type="ARBA" id="ARBA00012506"/>
    </source>
</evidence>
<comment type="catalytic activity">
    <reaction evidence="6">
        <text>P(1),P(4)-bis(5'-adenosyl) tetraphosphate + H2O = 2 ADP + 2 H(+)</text>
        <dbReference type="Rhea" id="RHEA:24252"/>
        <dbReference type="ChEBI" id="CHEBI:15377"/>
        <dbReference type="ChEBI" id="CHEBI:15378"/>
        <dbReference type="ChEBI" id="CHEBI:58141"/>
        <dbReference type="ChEBI" id="CHEBI:456216"/>
        <dbReference type="EC" id="3.6.1.41"/>
    </reaction>
</comment>
<dbReference type="GO" id="GO:0000166">
    <property type="term" value="F:nucleotide binding"/>
    <property type="evidence" value="ECO:0007669"/>
    <property type="project" value="UniProtKB-KW"/>
</dbReference>
<evidence type="ECO:0000259" key="7">
    <source>
        <dbReference type="SMART" id="SM00471"/>
    </source>
</evidence>
<evidence type="ECO:0000313" key="9">
    <source>
        <dbReference type="Proteomes" id="UP000231343"/>
    </source>
</evidence>
<proteinExistence type="predicted"/>
<keyword evidence="3" id="KW-0547">Nucleotide-binding</keyword>
<keyword evidence="4 8" id="KW-0378">Hydrolase</keyword>
<dbReference type="SMART" id="SM00471">
    <property type="entry name" value="HDc"/>
    <property type="match status" value="1"/>
</dbReference>
<dbReference type="EC" id="3.6.1.41" evidence="1"/>
<evidence type="ECO:0000256" key="4">
    <source>
        <dbReference type="ARBA" id="ARBA00022801"/>
    </source>
</evidence>
<keyword evidence="2" id="KW-0479">Metal-binding</keyword>
<dbReference type="GO" id="GO:0046872">
    <property type="term" value="F:metal ion binding"/>
    <property type="evidence" value="ECO:0007669"/>
    <property type="project" value="UniProtKB-KW"/>
</dbReference>
<reference evidence="8 9" key="1">
    <citation type="submission" date="2017-09" db="EMBL/GenBank/DDBJ databases">
        <title>Depth-based differentiation of microbial function through sediment-hosted aquifers and enrichment of novel symbionts in the deep terrestrial subsurface.</title>
        <authorList>
            <person name="Probst A.J."/>
            <person name="Ladd B."/>
            <person name="Jarett J.K."/>
            <person name="Geller-Mcgrath D.E."/>
            <person name="Sieber C.M."/>
            <person name="Emerson J.B."/>
            <person name="Anantharaman K."/>
            <person name="Thomas B.C."/>
            <person name="Malmstrom R."/>
            <person name="Stieglmeier M."/>
            <person name="Klingl A."/>
            <person name="Woyke T."/>
            <person name="Ryan C.M."/>
            <person name="Banfield J.F."/>
        </authorList>
    </citation>
    <scope>NUCLEOTIDE SEQUENCE [LARGE SCALE GENOMIC DNA]</scope>
    <source>
        <strain evidence="8">CG08_land_8_20_14_0_20_45_16</strain>
    </source>
</reference>
<evidence type="ECO:0000256" key="3">
    <source>
        <dbReference type="ARBA" id="ARBA00022741"/>
    </source>
</evidence>
<dbReference type="PANTHER" id="PTHR35795">
    <property type="entry name" value="SLR1885 PROTEIN"/>
    <property type="match status" value="1"/>
</dbReference>
<dbReference type="CDD" id="cd00077">
    <property type="entry name" value="HDc"/>
    <property type="match status" value="1"/>
</dbReference>
<sequence length="189" mass="21484">MQKKREVILKRLRQALGQERFKHSQRVEATVLSLAAKYQIPLAKASLAGLLHDYARQFDRPGFLRAAKKAKLTLDPISRQEPKLLHAPLGAIMVRQDFGIKDKAVLSAISRHTTGAPAMSQLEKIVYLADHIEEKRHFSGLADIRKLAFKDLDQAIVKLASNMIEFLLKKQLPVHPATVETRNYYLLRQ</sequence>
<dbReference type="GO" id="GO:0008803">
    <property type="term" value="F:bis(5'-nucleosyl)-tetraphosphatase (symmetrical) activity"/>
    <property type="evidence" value="ECO:0007669"/>
    <property type="project" value="UniProtKB-EC"/>
</dbReference>
<accession>A0A2H0Y3A8</accession>
<dbReference type="InterPro" id="IPR003607">
    <property type="entry name" value="HD/PDEase_dom"/>
</dbReference>
<dbReference type="Pfam" id="PF01966">
    <property type="entry name" value="HD"/>
    <property type="match status" value="1"/>
</dbReference>
<organism evidence="8 9">
    <name type="scientific">Candidatus Saganbacteria bacterium CG08_land_8_20_14_0_20_45_16</name>
    <dbReference type="NCBI Taxonomy" id="2014293"/>
    <lineage>
        <taxon>Bacteria</taxon>
        <taxon>Bacillati</taxon>
        <taxon>Saganbacteria</taxon>
    </lineage>
</organism>
<dbReference type="InterPro" id="IPR051094">
    <property type="entry name" value="Diverse_Catalytic_Enzymes"/>
</dbReference>
<dbReference type="AlphaFoldDB" id="A0A2H0Y3A8"/>
<dbReference type="Proteomes" id="UP000231343">
    <property type="component" value="Unassembled WGS sequence"/>
</dbReference>
<comment type="caution">
    <text evidence="8">The sequence shown here is derived from an EMBL/GenBank/DDBJ whole genome shotgun (WGS) entry which is preliminary data.</text>
</comment>
<dbReference type="InterPro" id="IPR005249">
    <property type="entry name" value="YqeK"/>
</dbReference>
<dbReference type="PANTHER" id="PTHR35795:SF1">
    <property type="entry name" value="BIS(5'-NUCLEOSYL)-TETRAPHOSPHATASE, SYMMETRICAL"/>
    <property type="match status" value="1"/>
</dbReference>
<evidence type="ECO:0000313" key="8">
    <source>
        <dbReference type="EMBL" id="PIS31246.1"/>
    </source>
</evidence>
<dbReference type="Gene3D" id="1.10.3210.10">
    <property type="entry name" value="Hypothetical protein af1432"/>
    <property type="match status" value="1"/>
</dbReference>
<feature type="domain" description="HD/PDEase" evidence="7">
    <location>
        <begin position="16"/>
        <end position="144"/>
    </location>
</feature>
<gene>
    <name evidence="8" type="ORF">COT42_01640</name>
</gene>
<protein>
    <recommendedName>
        <fullName evidence="1">bis(5'-nucleosyl)-tetraphosphatase (symmetrical)</fullName>
        <ecNumber evidence="1">3.6.1.41</ecNumber>
    </recommendedName>
</protein>
<keyword evidence="5" id="KW-0408">Iron</keyword>
<evidence type="ECO:0000256" key="2">
    <source>
        <dbReference type="ARBA" id="ARBA00022723"/>
    </source>
</evidence>